<dbReference type="NCBIfam" id="NF041131">
    <property type="entry name" value="RicT_YaaT_fam"/>
    <property type="match status" value="1"/>
</dbReference>
<dbReference type="InterPro" id="IPR007557">
    <property type="entry name" value="PSP1_C"/>
</dbReference>
<feature type="compositionally biased region" description="Basic residues" evidence="1">
    <location>
        <begin position="417"/>
        <end position="428"/>
    </location>
</feature>
<dbReference type="PANTHER" id="PTHR43830">
    <property type="entry name" value="PROTEIN PSP1"/>
    <property type="match status" value="1"/>
</dbReference>
<proteinExistence type="predicted"/>
<comment type="caution">
    <text evidence="3">The sequence shown here is derived from an EMBL/GenBank/DDBJ whole genome shotgun (WGS) entry which is preliminary data.</text>
</comment>
<dbReference type="OrthoDB" id="9779344at2"/>
<evidence type="ECO:0000256" key="1">
    <source>
        <dbReference type="SAM" id="MobiDB-lite"/>
    </source>
</evidence>
<dbReference type="EMBL" id="SDPW01000001">
    <property type="protein sequence ID" value="RXZ54152.1"/>
    <property type="molecule type" value="Genomic_DNA"/>
</dbReference>
<keyword evidence="4" id="KW-1185">Reference proteome</keyword>
<feature type="region of interest" description="Disordered" evidence="1">
    <location>
        <begin position="305"/>
        <end position="535"/>
    </location>
</feature>
<feature type="compositionally biased region" description="Basic and acidic residues" evidence="1">
    <location>
        <begin position="324"/>
        <end position="336"/>
    </location>
</feature>
<dbReference type="GO" id="GO:0005737">
    <property type="term" value="C:cytoplasm"/>
    <property type="evidence" value="ECO:0007669"/>
    <property type="project" value="TreeGrafter"/>
</dbReference>
<reference evidence="3 4" key="1">
    <citation type="submission" date="2019-01" db="EMBL/GenBank/DDBJ databases">
        <title>Senegalimassilia sp. nov. KGMB04484 isolated human feces.</title>
        <authorList>
            <person name="Han K.-I."/>
            <person name="Kim J.-S."/>
            <person name="Lee K.C."/>
            <person name="Suh M.K."/>
            <person name="Eom M.K."/>
            <person name="Lee J.H."/>
            <person name="Park S.-H."/>
            <person name="Kang S.W."/>
            <person name="Park J.-E."/>
            <person name="Oh B.S."/>
            <person name="Yu S.Y."/>
            <person name="Choi S.-H."/>
            <person name="Lee D.H."/>
            <person name="Yoon H."/>
            <person name="Kim B.-Y."/>
            <person name="Lee J.H."/>
            <person name="Lee J.-S."/>
        </authorList>
    </citation>
    <scope>NUCLEOTIDE SEQUENCE [LARGE SCALE GENOMIC DNA]</scope>
    <source>
        <strain evidence="3 4">KGMB04484</strain>
    </source>
</reference>
<dbReference type="InterPro" id="IPR047767">
    <property type="entry name" value="PSP1-like"/>
</dbReference>
<gene>
    <name evidence="3" type="ORF">ET524_06455</name>
</gene>
<dbReference type="RefSeq" id="WP_129424232.1">
    <property type="nucleotide sequence ID" value="NZ_SDPW01000001.1"/>
</dbReference>
<organism evidence="3 4">
    <name type="scientific">Senegalimassilia faecalis</name>
    <dbReference type="NCBI Taxonomy" id="2509433"/>
    <lineage>
        <taxon>Bacteria</taxon>
        <taxon>Bacillati</taxon>
        <taxon>Actinomycetota</taxon>
        <taxon>Coriobacteriia</taxon>
        <taxon>Coriobacteriales</taxon>
        <taxon>Coriobacteriaceae</taxon>
        <taxon>Senegalimassilia</taxon>
    </lineage>
</organism>
<dbReference type="AlphaFoldDB" id="A0A4Q2K4D3"/>
<evidence type="ECO:0000313" key="3">
    <source>
        <dbReference type="EMBL" id="RXZ54152.1"/>
    </source>
</evidence>
<dbReference type="Proteomes" id="UP000293345">
    <property type="component" value="Unassembled WGS sequence"/>
</dbReference>
<protein>
    <recommendedName>
        <fullName evidence="2">PSP1 C-terminal domain-containing protein</fullName>
    </recommendedName>
</protein>
<name>A0A4Q2K4D3_9ACTN</name>
<accession>A0A4Q2K4D3</accession>
<feature type="domain" description="PSP1 C-terminal" evidence="2">
    <location>
        <begin position="64"/>
        <end position="149"/>
    </location>
</feature>
<feature type="compositionally biased region" description="Basic residues" evidence="1">
    <location>
        <begin position="510"/>
        <end position="520"/>
    </location>
</feature>
<feature type="compositionally biased region" description="Basic and acidic residues" evidence="1">
    <location>
        <begin position="442"/>
        <end position="470"/>
    </location>
</feature>
<dbReference type="PANTHER" id="PTHR43830:SF3">
    <property type="entry name" value="PROTEIN PSP1"/>
    <property type="match status" value="1"/>
</dbReference>
<dbReference type="Pfam" id="PF04468">
    <property type="entry name" value="PSP1"/>
    <property type="match status" value="1"/>
</dbReference>
<sequence>MVRIAPVNLPYNPKTLWFDAGELEISAGDDVVVETARGTEFGHVSDNAFEATPEQVKKLKSPLKPVVRVADDEDRARAAELEEKAAEALPVFKELAAKASEEMRPVSVEYLFDGDKAVFYFESENRVDFRELVRTLSSRLHVRVDMRQIGVRDEARMVGGLGHCGQELCCKRLGGEFCPVSIRMAKEQDLSLNPQKISGVCGRLMCCLRYEYDAYKDFKSRAPKKNAQVETPDGPAKVVDLDVPREVVSLRVEGEKPVRVPLADFEPAEEGARPKCVGCDAWERANSAQTADVFGAAASLATPQLSGKDQLADRTSVRHVPGGKKRDQKQETERAGKGSSRRNRGRGKERERASEQETAQAAPTRKPRRRRSTKVTGGAAEAAERQVARDQQSAAPERAAEGKQAQGAPKSKDGQAKRRGMQPSKRRGQSGGKPEQPQKGQRGSEQRERGGKGGEKQQAKQQRKPAEQGKPRVRPGQKSSALSQNRPEGQAGPRHARSDQPQQSGAASGQHRRARRRSHKAAGTGEGAQTPQNGN</sequence>
<evidence type="ECO:0000313" key="4">
    <source>
        <dbReference type="Proteomes" id="UP000293345"/>
    </source>
</evidence>
<feature type="compositionally biased region" description="Basic and acidic residues" evidence="1">
    <location>
        <begin position="346"/>
        <end position="355"/>
    </location>
</feature>
<dbReference type="PROSITE" id="PS51411">
    <property type="entry name" value="PSP1_C"/>
    <property type="match status" value="1"/>
</dbReference>
<evidence type="ECO:0000259" key="2">
    <source>
        <dbReference type="PROSITE" id="PS51411"/>
    </source>
</evidence>
<feature type="compositionally biased region" description="Polar residues" evidence="1">
    <location>
        <begin position="477"/>
        <end position="487"/>
    </location>
</feature>